<gene>
    <name evidence="1" type="ORF">Kalk_01885</name>
</gene>
<dbReference type="RefSeq" id="WP_101892591.1">
    <property type="nucleotide sequence ID" value="NZ_CP022684.1"/>
</dbReference>
<accession>A0A2K9LGG0</accession>
<proteinExistence type="predicted"/>
<organism evidence="1 2">
    <name type="scientific">Ketobacter alkanivorans</name>
    <dbReference type="NCBI Taxonomy" id="1917421"/>
    <lineage>
        <taxon>Bacteria</taxon>
        <taxon>Pseudomonadati</taxon>
        <taxon>Pseudomonadota</taxon>
        <taxon>Gammaproteobacteria</taxon>
        <taxon>Pseudomonadales</taxon>
        <taxon>Ketobacteraceae</taxon>
        <taxon>Ketobacter</taxon>
    </lineage>
</organism>
<sequence>MSDHISKLFTQNQLHGLRKIGDIMLPGGNGFPSFSECGCIAAVDTAMSSAHKDDIRDFGYLLLACHYAPTSIVKLIINMADNAERFPSYIAPLMRKLNIGIKGVVISLYYSGKQGFSKSANPLDVIDFNLTCNTSDL</sequence>
<keyword evidence="2" id="KW-1185">Reference proteome</keyword>
<protein>
    <submittedName>
        <fullName evidence="1">Uncharacterized protein</fullName>
    </submittedName>
</protein>
<evidence type="ECO:0000313" key="2">
    <source>
        <dbReference type="Proteomes" id="UP000235116"/>
    </source>
</evidence>
<dbReference type="OrthoDB" id="6197848at2"/>
<reference evidence="2" key="1">
    <citation type="submission" date="2017-08" db="EMBL/GenBank/DDBJ databases">
        <title>Direct submision.</title>
        <authorList>
            <person name="Kim S.-J."/>
            <person name="Rhee S.-K."/>
        </authorList>
    </citation>
    <scope>NUCLEOTIDE SEQUENCE [LARGE SCALE GENOMIC DNA]</scope>
    <source>
        <strain evidence="2">GI5</strain>
    </source>
</reference>
<dbReference type="KEGG" id="kak:Kalk_01885"/>
<dbReference type="AlphaFoldDB" id="A0A2K9LGG0"/>
<name>A0A2K9LGG0_9GAMM</name>
<dbReference type="EMBL" id="CP022684">
    <property type="protein sequence ID" value="AUM11251.1"/>
    <property type="molecule type" value="Genomic_DNA"/>
</dbReference>
<dbReference type="Proteomes" id="UP000235116">
    <property type="component" value="Chromosome"/>
</dbReference>
<evidence type="ECO:0000313" key="1">
    <source>
        <dbReference type="EMBL" id="AUM11251.1"/>
    </source>
</evidence>